<evidence type="ECO:0000256" key="11">
    <source>
        <dbReference type="ARBA" id="ARBA00034532"/>
    </source>
</evidence>
<dbReference type="PROSITE" id="PS00674">
    <property type="entry name" value="AAA"/>
    <property type="match status" value="1"/>
</dbReference>
<dbReference type="OrthoDB" id="2187at2759"/>
<dbReference type="InterPro" id="IPR003593">
    <property type="entry name" value="AAA+_ATPase"/>
</dbReference>
<dbReference type="InterPro" id="IPR029067">
    <property type="entry name" value="CDC48_domain_2-like_sf"/>
</dbReference>
<dbReference type="AlphaFoldDB" id="A0A5C3MMK3"/>
<keyword evidence="7" id="KW-0067">ATP-binding</keyword>
<sequence length="1023" mass="112307">MARTCTIEYTSLRSSLVNLPLSLYGPLLQRNQRPQSVAVHLRDKQRGVEVHVGWTGLASSSSLAHFNSALGDARLETVEIDPQYAQAAGLVKGAAVDIGLLYDLPAADTVIAEPVTADDWEIIELHAAHLESTLLSQVRVAVPAQEIDVWVHGRTRVRLSVVSLIPPSRKPALLTSSTQLSIAPKPRPTSKPPPSTAPPVTTAFASPPSTKPASTPRPKPKTPSSQLQQQPAPALRVLPFRLFPALPAPCEQKTVAYMSPWTFARVSGQPWPFQQGADGIIQFFVATYRTGPAPLDPTASSQSQNSPPKERVLNPTDSHEKAKEREVARKEVILAWWNGIPDMHVVFAQEGEGLEWELVKFALIAPYAPTSHPSPPQPIMNQLLLPNAPIDPATLAPHLSGINTLLQRLVNWCITTYVLHVDSKVVRGVSTLLLTGRSGFGKTEIVKAVAKAVQEDSRTYAYTHYVDLARHTSLPIASLKALFKYWYDKAAWHRPAVLVLDNLDKVLPAEMEHADPTRTRHLTELFLHIFARSARTAAPNTHGVLCLATAESQSSLHALLSQMHVFAEVVEIKPPGKDARREILEACVERRPDMGAEVNYTVLATQTEGYSPVDLEDLVARAVHQSLIRSSEHSAEEDGRRVTLQSKDFEKAQEDFTPLSLRDVKLQKSEVLWADVGGLRETKRVLRETIEWPTKYAPIFAQSPLRLRSGLLLYGYPGCGKTLLASAVARECGLNFISVKGPELLNKYIGASEKSVRDLFDRASAAKPCVLFFDEFDSIAPKRGHDSTGVTDRVVNQMLTQLDGVEGLTGVYVLAATSRPDLIDPALLRPGRLDKALLCDMPDFEDRRSILEAVSRKITISPSVDWDQLARETDGFSGADLQALVYNAHLGVVHASIPSAVPLQNGTASDDAEIDVEYTTIGGTAQTKVMSKADEAAMMRRLRQIVVGSSPRAAAKEKQDHEPSHQEIQIEHLRRALTTTRPSVSLEERARLQRIYYAFTSDRSGDLPVPPDDVGVGKRVSLM</sequence>
<feature type="compositionally biased region" description="Basic and acidic residues" evidence="13">
    <location>
        <begin position="308"/>
        <end position="324"/>
    </location>
</feature>
<feature type="region of interest" description="Disordered" evidence="13">
    <location>
        <begin position="175"/>
        <end position="231"/>
    </location>
</feature>
<dbReference type="Pfam" id="PF17862">
    <property type="entry name" value="AAA_lid_3"/>
    <property type="match status" value="1"/>
</dbReference>
<keyword evidence="3" id="KW-0813">Transport</keyword>
<evidence type="ECO:0000259" key="14">
    <source>
        <dbReference type="SMART" id="SM00382"/>
    </source>
</evidence>
<dbReference type="GO" id="GO:0016887">
    <property type="term" value="F:ATP hydrolysis activity"/>
    <property type="evidence" value="ECO:0007669"/>
    <property type="project" value="InterPro"/>
</dbReference>
<dbReference type="FunFam" id="3.40.50.300:FF:000149">
    <property type="entry name" value="Nuclear valosin-containing protein-like"/>
    <property type="match status" value="1"/>
</dbReference>
<dbReference type="Gene3D" id="3.40.50.300">
    <property type="entry name" value="P-loop containing nucleotide triphosphate hydrolases"/>
    <property type="match status" value="2"/>
</dbReference>
<evidence type="ECO:0000313" key="16">
    <source>
        <dbReference type="Proteomes" id="UP000305948"/>
    </source>
</evidence>
<evidence type="ECO:0000256" key="6">
    <source>
        <dbReference type="ARBA" id="ARBA00022801"/>
    </source>
</evidence>
<evidence type="ECO:0000256" key="1">
    <source>
        <dbReference type="ARBA" id="ARBA00004370"/>
    </source>
</evidence>
<evidence type="ECO:0000256" key="7">
    <source>
        <dbReference type="ARBA" id="ARBA00022840"/>
    </source>
</evidence>
<dbReference type="InterPro" id="IPR041569">
    <property type="entry name" value="AAA_lid_3"/>
</dbReference>
<dbReference type="Gene3D" id="1.10.8.60">
    <property type="match status" value="2"/>
</dbReference>
<keyword evidence="9" id="KW-0472">Membrane</keyword>
<comment type="subcellular location">
    <subcellularLocation>
        <location evidence="1">Membrane</location>
    </subcellularLocation>
</comment>
<dbReference type="Gene3D" id="3.10.330.10">
    <property type="match status" value="1"/>
</dbReference>
<evidence type="ECO:0000256" key="9">
    <source>
        <dbReference type="ARBA" id="ARBA00023136"/>
    </source>
</evidence>
<dbReference type="Proteomes" id="UP000305948">
    <property type="component" value="Unassembled WGS sequence"/>
</dbReference>
<dbReference type="GO" id="GO:0016558">
    <property type="term" value="P:protein import into peroxisome matrix"/>
    <property type="evidence" value="ECO:0007669"/>
    <property type="project" value="TreeGrafter"/>
</dbReference>
<feature type="compositionally biased region" description="Pro residues" evidence="13">
    <location>
        <begin position="185"/>
        <end position="197"/>
    </location>
</feature>
<name>A0A5C3MMK3_9AGAM</name>
<dbReference type="CDD" id="cd19526">
    <property type="entry name" value="RecA-like_PEX1_r2"/>
    <property type="match status" value="1"/>
</dbReference>
<feature type="region of interest" description="Disordered" evidence="13">
    <location>
        <begin position="294"/>
        <end position="324"/>
    </location>
</feature>
<accession>A0A5C3MMK3</accession>
<dbReference type="SUPFAM" id="SSF54585">
    <property type="entry name" value="Cdc48 domain 2-like"/>
    <property type="match status" value="1"/>
</dbReference>
<gene>
    <name evidence="15" type="ORF">OE88DRAFT_1729623</name>
</gene>
<evidence type="ECO:0000256" key="8">
    <source>
        <dbReference type="ARBA" id="ARBA00022927"/>
    </source>
</evidence>
<dbReference type="Pfam" id="PF09262">
    <property type="entry name" value="PEX-1N"/>
    <property type="match status" value="1"/>
</dbReference>
<organism evidence="15 16">
    <name type="scientific">Heliocybe sulcata</name>
    <dbReference type="NCBI Taxonomy" id="5364"/>
    <lineage>
        <taxon>Eukaryota</taxon>
        <taxon>Fungi</taxon>
        <taxon>Dikarya</taxon>
        <taxon>Basidiomycota</taxon>
        <taxon>Agaricomycotina</taxon>
        <taxon>Agaricomycetes</taxon>
        <taxon>Gloeophyllales</taxon>
        <taxon>Gloeophyllaceae</taxon>
        <taxon>Heliocybe</taxon>
    </lineage>
</organism>
<evidence type="ECO:0000256" key="5">
    <source>
        <dbReference type="ARBA" id="ARBA00022741"/>
    </source>
</evidence>
<dbReference type="PANTHER" id="PTHR23077:SF12">
    <property type="entry name" value="PEROXISOMAL ATPASE PEX1"/>
    <property type="match status" value="1"/>
</dbReference>
<keyword evidence="6" id="KW-0378">Hydrolase</keyword>
<dbReference type="GO" id="GO:0005778">
    <property type="term" value="C:peroxisomal membrane"/>
    <property type="evidence" value="ECO:0007669"/>
    <property type="project" value="TreeGrafter"/>
</dbReference>
<dbReference type="GO" id="GO:0005524">
    <property type="term" value="F:ATP binding"/>
    <property type="evidence" value="ECO:0007669"/>
    <property type="project" value="UniProtKB-KW"/>
</dbReference>
<dbReference type="SMART" id="SM00382">
    <property type="entry name" value="AAA"/>
    <property type="match status" value="2"/>
</dbReference>
<dbReference type="Pfam" id="PF00004">
    <property type="entry name" value="AAA"/>
    <property type="match status" value="2"/>
</dbReference>
<dbReference type="PANTHER" id="PTHR23077">
    <property type="entry name" value="AAA-FAMILY ATPASE"/>
    <property type="match status" value="1"/>
</dbReference>
<feature type="compositionally biased region" description="Polar residues" evidence="13">
    <location>
        <begin position="298"/>
        <end position="307"/>
    </location>
</feature>
<proteinExistence type="inferred from homology"/>
<evidence type="ECO:0000256" key="2">
    <source>
        <dbReference type="ARBA" id="ARBA00006914"/>
    </source>
</evidence>
<keyword evidence="8" id="KW-0653">Protein transport</keyword>
<keyword evidence="5" id="KW-0547">Nucleotide-binding</keyword>
<feature type="domain" description="AAA+ ATPase" evidence="14">
    <location>
        <begin position="707"/>
        <end position="843"/>
    </location>
</feature>
<dbReference type="InterPro" id="IPR003959">
    <property type="entry name" value="ATPase_AAA_core"/>
</dbReference>
<reference evidence="15 16" key="1">
    <citation type="journal article" date="2019" name="Nat. Ecol. Evol.">
        <title>Megaphylogeny resolves global patterns of mushroom evolution.</title>
        <authorList>
            <person name="Varga T."/>
            <person name="Krizsan K."/>
            <person name="Foldi C."/>
            <person name="Dima B."/>
            <person name="Sanchez-Garcia M."/>
            <person name="Sanchez-Ramirez S."/>
            <person name="Szollosi G.J."/>
            <person name="Szarkandi J.G."/>
            <person name="Papp V."/>
            <person name="Albert L."/>
            <person name="Andreopoulos W."/>
            <person name="Angelini C."/>
            <person name="Antonin V."/>
            <person name="Barry K.W."/>
            <person name="Bougher N.L."/>
            <person name="Buchanan P."/>
            <person name="Buyck B."/>
            <person name="Bense V."/>
            <person name="Catcheside P."/>
            <person name="Chovatia M."/>
            <person name="Cooper J."/>
            <person name="Damon W."/>
            <person name="Desjardin D."/>
            <person name="Finy P."/>
            <person name="Geml J."/>
            <person name="Haridas S."/>
            <person name="Hughes K."/>
            <person name="Justo A."/>
            <person name="Karasinski D."/>
            <person name="Kautmanova I."/>
            <person name="Kiss B."/>
            <person name="Kocsube S."/>
            <person name="Kotiranta H."/>
            <person name="LaButti K.M."/>
            <person name="Lechner B.E."/>
            <person name="Liimatainen K."/>
            <person name="Lipzen A."/>
            <person name="Lukacs Z."/>
            <person name="Mihaltcheva S."/>
            <person name="Morgado L.N."/>
            <person name="Niskanen T."/>
            <person name="Noordeloos M.E."/>
            <person name="Ohm R.A."/>
            <person name="Ortiz-Santana B."/>
            <person name="Ovrebo C."/>
            <person name="Racz N."/>
            <person name="Riley R."/>
            <person name="Savchenko A."/>
            <person name="Shiryaev A."/>
            <person name="Soop K."/>
            <person name="Spirin V."/>
            <person name="Szebenyi C."/>
            <person name="Tomsovsky M."/>
            <person name="Tulloss R.E."/>
            <person name="Uehling J."/>
            <person name="Grigoriev I.V."/>
            <person name="Vagvolgyi C."/>
            <person name="Papp T."/>
            <person name="Martin F.M."/>
            <person name="Miettinen O."/>
            <person name="Hibbett D.S."/>
            <person name="Nagy L.G."/>
        </authorList>
    </citation>
    <scope>NUCLEOTIDE SEQUENCE [LARGE SCALE GENOMIC DNA]</scope>
    <source>
        <strain evidence="15 16">OMC1185</strain>
    </source>
</reference>
<feature type="domain" description="AAA+ ATPase" evidence="14">
    <location>
        <begin position="428"/>
        <end position="576"/>
    </location>
</feature>
<dbReference type="InterPro" id="IPR015342">
    <property type="entry name" value="PEX1-N_C-lobe"/>
</dbReference>
<dbReference type="GO" id="GO:0005829">
    <property type="term" value="C:cytosol"/>
    <property type="evidence" value="ECO:0007669"/>
    <property type="project" value="TreeGrafter"/>
</dbReference>
<dbReference type="InterPro" id="IPR003960">
    <property type="entry name" value="ATPase_AAA_CS"/>
</dbReference>
<dbReference type="InterPro" id="IPR027417">
    <property type="entry name" value="P-loop_NTPase"/>
</dbReference>
<comment type="similarity">
    <text evidence="2">Belongs to the AAA ATPase family.</text>
</comment>
<dbReference type="InterPro" id="IPR009010">
    <property type="entry name" value="Asp_de-COase-like_dom_sf"/>
</dbReference>
<evidence type="ECO:0000256" key="10">
    <source>
        <dbReference type="ARBA" id="ARBA00032509"/>
    </source>
</evidence>
<evidence type="ECO:0000256" key="3">
    <source>
        <dbReference type="ARBA" id="ARBA00022448"/>
    </source>
</evidence>
<dbReference type="EMBL" id="ML213540">
    <property type="protein sequence ID" value="TFK45586.1"/>
    <property type="molecule type" value="Genomic_DNA"/>
</dbReference>
<protein>
    <recommendedName>
        <fullName evidence="11">Peroxisomal ATPase PEX1</fullName>
    </recommendedName>
    <alternativeName>
        <fullName evidence="10">Peroxin-1</fullName>
    </alternativeName>
</protein>
<feature type="compositionally biased region" description="Low complexity" evidence="13">
    <location>
        <begin position="198"/>
        <end position="231"/>
    </location>
</feature>
<dbReference type="SUPFAM" id="SSF50692">
    <property type="entry name" value="ADC-like"/>
    <property type="match status" value="1"/>
</dbReference>
<comment type="catalytic activity">
    <reaction evidence="12">
        <text>ATP + H2O = ADP + phosphate + H(+)</text>
        <dbReference type="Rhea" id="RHEA:13065"/>
        <dbReference type="ChEBI" id="CHEBI:15377"/>
        <dbReference type="ChEBI" id="CHEBI:15378"/>
        <dbReference type="ChEBI" id="CHEBI:30616"/>
        <dbReference type="ChEBI" id="CHEBI:43474"/>
        <dbReference type="ChEBI" id="CHEBI:456216"/>
    </reaction>
    <physiologicalReaction direction="left-to-right" evidence="12">
        <dbReference type="Rhea" id="RHEA:13066"/>
    </physiologicalReaction>
</comment>
<evidence type="ECO:0000256" key="12">
    <source>
        <dbReference type="ARBA" id="ARBA00048778"/>
    </source>
</evidence>
<dbReference type="InterPro" id="IPR050168">
    <property type="entry name" value="AAA_ATPase_domain"/>
</dbReference>
<evidence type="ECO:0000256" key="4">
    <source>
        <dbReference type="ARBA" id="ARBA00022593"/>
    </source>
</evidence>
<dbReference type="STRING" id="5364.A0A5C3MMK3"/>
<keyword evidence="4" id="KW-0962">Peroxisome biogenesis</keyword>
<evidence type="ECO:0000256" key="13">
    <source>
        <dbReference type="SAM" id="MobiDB-lite"/>
    </source>
</evidence>
<keyword evidence="16" id="KW-1185">Reference proteome</keyword>
<dbReference type="SUPFAM" id="SSF52540">
    <property type="entry name" value="P-loop containing nucleoside triphosphate hydrolases"/>
    <property type="match status" value="2"/>
</dbReference>
<evidence type="ECO:0000313" key="15">
    <source>
        <dbReference type="EMBL" id="TFK45586.1"/>
    </source>
</evidence>